<dbReference type="Gene3D" id="2.40.50.140">
    <property type="entry name" value="Nucleic acid-binding proteins"/>
    <property type="match status" value="1"/>
</dbReference>
<reference evidence="1" key="1">
    <citation type="submission" date="2020-05" db="EMBL/GenBank/DDBJ databases">
        <authorList>
            <person name="Chiriac C."/>
            <person name="Salcher M."/>
            <person name="Ghai R."/>
            <person name="Kavagutti S V."/>
        </authorList>
    </citation>
    <scope>NUCLEOTIDE SEQUENCE</scope>
</reference>
<evidence type="ECO:0000313" key="2">
    <source>
        <dbReference type="EMBL" id="CAB4998648.1"/>
    </source>
</evidence>
<dbReference type="PIRSF" id="PIRSF006910">
    <property type="entry name" value="NA_bind_Rv2694c_prd"/>
    <property type="match status" value="1"/>
</dbReference>
<dbReference type="EMBL" id="CAFBNF010000032">
    <property type="protein sequence ID" value="CAB4934907.1"/>
    <property type="molecule type" value="Genomic_DNA"/>
</dbReference>
<accession>A0A6J7IX92</accession>
<organism evidence="1">
    <name type="scientific">freshwater metagenome</name>
    <dbReference type="NCBI Taxonomy" id="449393"/>
    <lineage>
        <taxon>unclassified sequences</taxon>
        <taxon>metagenomes</taxon>
        <taxon>ecological metagenomes</taxon>
    </lineage>
</organism>
<dbReference type="AlphaFoldDB" id="A0A6J7IX92"/>
<gene>
    <name evidence="1" type="ORF">UFOPK3773_00469</name>
    <name evidence="2" type="ORF">UFOPK3992_00496</name>
</gene>
<evidence type="ECO:0000313" key="1">
    <source>
        <dbReference type="EMBL" id="CAB4934907.1"/>
    </source>
</evidence>
<proteinExistence type="predicted"/>
<dbReference type="SUPFAM" id="SSF50249">
    <property type="entry name" value="Nucleic acid-binding proteins"/>
    <property type="match status" value="1"/>
</dbReference>
<protein>
    <submittedName>
        <fullName evidence="1">Unannotated protein</fullName>
    </submittedName>
</protein>
<dbReference type="CDD" id="cd04488">
    <property type="entry name" value="RecG_wedge_OBF"/>
    <property type="match status" value="1"/>
</dbReference>
<name>A0A6J7IX92_9ZZZZ</name>
<sequence>MSHDQSRIEADELHADALASGATPVRQCCTGERVDVLGTVRSVTVRPRGGAPAFEADVYDGTGSLTVMWLGRRRIRGVDPGRTITVSGRINSVDGQPVMFNPRYAIKPGPGA</sequence>
<dbReference type="InterPro" id="IPR016499">
    <property type="entry name" value="NucleicA-bd_Rv2694c_prd"/>
</dbReference>
<dbReference type="EMBL" id="CAFBOZ010000052">
    <property type="protein sequence ID" value="CAB4998648.1"/>
    <property type="molecule type" value="Genomic_DNA"/>
</dbReference>
<dbReference type="InterPro" id="IPR012340">
    <property type="entry name" value="NA-bd_OB-fold"/>
</dbReference>